<dbReference type="Gene3D" id="3.40.50.1110">
    <property type="entry name" value="SGNH hydrolase"/>
    <property type="match status" value="1"/>
</dbReference>
<evidence type="ECO:0000256" key="1">
    <source>
        <dbReference type="ARBA" id="ARBA00004168"/>
    </source>
</evidence>
<evidence type="ECO:0000256" key="7">
    <source>
        <dbReference type="ARBA" id="ARBA00023088"/>
    </source>
</evidence>
<evidence type="ECO:0000256" key="9">
    <source>
        <dbReference type="SAM" id="Phobius"/>
    </source>
</evidence>
<keyword evidence="4" id="KW-0964">Secreted</keyword>
<dbReference type="EMBL" id="CP095072">
    <property type="protein sequence ID" value="UOQ50529.1"/>
    <property type="molecule type" value="Genomic_DNA"/>
</dbReference>
<feature type="compositionally biased region" description="Acidic residues" evidence="8">
    <location>
        <begin position="569"/>
        <end position="587"/>
    </location>
</feature>
<dbReference type="InterPro" id="IPR001087">
    <property type="entry name" value="GDSL"/>
</dbReference>
<dbReference type="PANTHER" id="PTHR43695">
    <property type="entry name" value="PUTATIVE (AFU_ORTHOLOGUE AFUA_2G17250)-RELATED"/>
    <property type="match status" value="1"/>
</dbReference>
<evidence type="ECO:0000313" key="12">
    <source>
        <dbReference type="EMBL" id="UOQ50529.1"/>
    </source>
</evidence>
<keyword evidence="7" id="KW-0572">Peptidoglycan-anchor</keyword>
<name>A0ABY4F1I8_9BACI</name>
<dbReference type="Proteomes" id="UP000831782">
    <property type="component" value="Chromosome"/>
</dbReference>
<reference evidence="12 13" key="1">
    <citation type="submission" date="2022-04" db="EMBL/GenBank/DDBJ databases">
        <title>Gracilibacillus sp. isolated from saltern.</title>
        <authorList>
            <person name="Won M."/>
            <person name="Lee C.-M."/>
            <person name="Woen H.-Y."/>
            <person name="Kwon S.-W."/>
        </authorList>
    </citation>
    <scope>NUCLEOTIDE SEQUENCE [LARGE SCALE GENOMIC DNA]</scope>
    <source>
        <strain evidence="12 13">SSWR10-1</strain>
    </source>
</reference>
<evidence type="ECO:0000256" key="2">
    <source>
        <dbReference type="ARBA" id="ARBA00008668"/>
    </source>
</evidence>
<feature type="domain" description="Pectate disaccharide-lyase-like N-terminal" evidence="11">
    <location>
        <begin position="358"/>
        <end position="418"/>
    </location>
</feature>
<feature type="region of interest" description="Disordered" evidence="8">
    <location>
        <begin position="538"/>
        <end position="602"/>
    </location>
</feature>
<dbReference type="InterPro" id="IPR036514">
    <property type="entry name" value="SGNH_hydro_sf"/>
</dbReference>
<evidence type="ECO:0000256" key="3">
    <source>
        <dbReference type="ARBA" id="ARBA00022512"/>
    </source>
</evidence>
<evidence type="ECO:0000259" key="11">
    <source>
        <dbReference type="Pfam" id="PF25849"/>
    </source>
</evidence>
<keyword evidence="6" id="KW-0378">Hydrolase</keyword>
<dbReference type="NCBIfam" id="TIGR01167">
    <property type="entry name" value="LPXTG_anchor"/>
    <property type="match status" value="1"/>
</dbReference>
<protein>
    <submittedName>
        <fullName evidence="12">LPXTG cell wall anchor domain-containing protein</fullName>
    </submittedName>
</protein>
<keyword evidence="9" id="KW-1133">Transmembrane helix</keyword>
<evidence type="ECO:0000259" key="10">
    <source>
        <dbReference type="Pfam" id="PF00746"/>
    </source>
</evidence>
<feature type="compositionally biased region" description="Basic and acidic residues" evidence="8">
    <location>
        <begin position="551"/>
        <end position="568"/>
    </location>
</feature>
<dbReference type="SUPFAM" id="SSF52266">
    <property type="entry name" value="SGNH hydrolase"/>
    <property type="match status" value="1"/>
</dbReference>
<dbReference type="Pfam" id="PF25849">
    <property type="entry name" value="PelX_N"/>
    <property type="match status" value="1"/>
</dbReference>
<evidence type="ECO:0000256" key="8">
    <source>
        <dbReference type="SAM" id="MobiDB-lite"/>
    </source>
</evidence>
<organism evidence="12 13">
    <name type="scientific">Gracilibacillus caseinilyticus</name>
    <dbReference type="NCBI Taxonomy" id="2932256"/>
    <lineage>
        <taxon>Bacteria</taxon>
        <taxon>Bacillati</taxon>
        <taxon>Bacillota</taxon>
        <taxon>Bacilli</taxon>
        <taxon>Bacillales</taxon>
        <taxon>Bacillaceae</taxon>
        <taxon>Gracilibacillus</taxon>
    </lineage>
</organism>
<feature type="compositionally biased region" description="Acidic residues" evidence="8">
    <location>
        <begin position="538"/>
        <end position="550"/>
    </location>
</feature>
<accession>A0ABY4F1I8</accession>
<dbReference type="InterPro" id="IPR019931">
    <property type="entry name" value="LPXTG_anchor"/>
</dbReference>
<feature type="domain" description="Gram-positive cocci surface proteins LPxTG" evidence="10">
    <location>
        <begin position="737"/>
        <end position="775"/>
    </location>
</feature>
<dbReference type="PANTHER" id="PTHR43695:SF1">
    <property type="entry name" value="RHAMNOGALACTURONAN ACETYLESTERASE"/>
    <property type="match status" value="1"/>
</dbReference>
<comment type="similarity">
    <text evidence="2">Belongs to the 'GDSL' lipolytic enzyme family.</text>
</comment>
<gene>
    <name evidence="12" type="ORF">MUN88_06835</name>
</gene>
<feature type="transmembrane region" description="Helical" evidence="9">
    <location>
        <begin position="751"/>
        <end position="771"/>
    </location>
</feature>
<keyword evidence="9" id="KW-0812">Transmembrane</keyword>
<keyword evidence="5" id="KW-0732">Signal</keyword>
<dbReference type="InterPro" id="IPR037459">
    <property type="entry name" value="RhgT-like"/>
</dbReference>
<evidence type="ECO:0000256" key="5">
    <source>
        <dbReference type="ARBA" id="ARBA00022729"/>
    </source>
</evidence>
<evidence type="ECO:0000256" key="6">
    <source>
        <dbReference type="ARBA" id="ARBA00022801"/>
    </source>
</evidence>
<evidence type="ECO:0000313" key="13">
    <source>
        <dbReference type="Proteomes" id="UP000831782"/>
    </source>
</evidence>
<dbReference type="Pfam" id="PF00746">
    <property type="entry name" value="Gram_pos_anchor"/>
    <property type="match status" value="1"/>
</dbReference>
<comment type="subcellular location">
    <subcellularLocation>
        <location evidence="1">Secreted</location>
        <location evidence="1">Cell wall</location>
        <topology evidence="1">Peptidoglycan-anchor</topology>
    </subcellularLocation>
</comment>
<evidence type="ECO:0000256" key="4">
    <source>
        <dbReference type="ARBA" id="ARBA00022525"/>
    </source>
</evidence>
<sequence length="777" mass="84229">MPPERVGGVAGPGHVEFEVDSHSDVSVYTTDDSGTYTNELDSYWTGETQALIDSLSPAEPTDSTIWVVGDSTVSAFNDDYYYPRYGWGTQIGKYLDGSFDIQNIALSGRSSKSYTTDVEYQTLRSGMKDGDYLLIGFGHNDEKREPERYTNPNGTYLEKGSFANSLYENYIKPAQAAGTKVILSTPIVRRTATGEWSDSNLHVTGTSGDYEGGDYAQAIRDLGTALDLPVVDMTSLTKNVYDELGPDETQYLHAWTSSDPVTVDNTHTNIWGGAYNAYLVTQAMKDLGVNGLAEHVVSTEAPTKAETLVSNPDYEEPTYDNDLKQSTLWQDHGIWKGTVFGSVGGTPSTSHQTLETDKDGNMHIAVANNKGKIASTIDGIAMYYYKVPADSTFTLTAKAKINRFDLNNQVSFGLMARDDMYIDLDTKAPMGDYVAAAPLQLTSASNGGFWNGFARKNGVLLQGGTAEHSIFEEDTVDLSIESSSDGYAVKFGNEATVTEGFDFKLTKIDPDYVYVGLFVARNADVTFSDIKLVVDGEEVTAGDQDGDGDKDDQGGDGDKDDQGGNGDKDDQDGNGDKDDQDGDDDQGDQGGNEAPSKDVTVEIGKTVEVNAGGTVTIKGTNTKITLPDDLPAGTKIHVKKANKEAPGLERAGDAYTFEFTYPNGTYSGTFTLSLGYDQEKYDADEVNIYYFNEGTEKWERKGGHAKDGVISLQVSHFSTYGVFADSGDETPGAGSDDQSSDDELPQTATNLYNYLFLGMLLLLVGATIMVIRRRNSL</sequence>
<keyword evidence="13" id="KW-1185">Reference proteome</keyword>
<proteinExistence type="inferred from homology"/>
<keyword evidence="3" id="KW-0134">Cell wall</keyword>
<dbReference type="Pfam" id="PF00657">
    <property type="entry name" value="Lipase_GDSL"/>
    <property type="match status" value="1"/>
</dbReference>
<dbReference type="InterPro" id="IPR058953">
    <property type="entry name" value="PelX-like_N"/>
</dbReference>
<keyword evidence="9" id="KW-0472">Membrane</keyword>